<dbReference type="Pfam" id="PF25601">
    <property type="entry name" value="AAA_lid_14"/>
    <property type="match status" value="1"/>
</dbReference>
<keyword evidence="1" id="KW-0547">Nucleotide-binding</keyword>
<evidence type="ECO:0000256" key="1">
    <source>
        <dbReference type="ARBA" id="ARBA00022741"/>
    </source>
</evidence>
<dbReference type="AlphaFoldDB" id="A0A2J6X498"/>
<organism evidence="4 5">
    <name type="scientific">Caldisericum exile</name>
    <dbReference type="NCBI Taxonomy" id="693075"/>
    <lineage>
        <taxon>Bacteria</taxon>
        <taxon>Pseudomonadati</taxon>
        <taxon>Caldisericota/Cryosericota group</taxon>
        <taxon>Caldisericota</taxon>
        <taxon>Caldisericia</taxon>
        <taxon>Caldisericales</taxon>
        <taxon>Caldisericaceae</taxon>
        <taxon>Caldisericum</taxon>
    </lineage>
</organism>
<dbReference type="Pfam" id="PF00158">
    <property type="entry name" value="Sigma54_activat"/>
    <property type="match status" value="1"/>
</dbReference>
<dbReference type="InterPro" id="IPR027417">
    <property type="entry name" value="P-loop_NTPase"/>
</dbReference>
<dbReference type="InterPro" id="IPR003593">
    <property type="entry name" value="AAA+_ATPase"/>
</dbReference>
<dbReference type="GO" id="GO:0005524">
    <property type="term" value="F:ATP binding"/>
    <property type="evidence" value="ECO:0007669"/>
    <property type="project" value="UniProtKB-KW"/>
</dbReference>
<dbReference type="SUPFAM" id="SSF52540">
    <property type="entry name" value="P-loop containing nucleoside triphosphate hydrolases"/>
    <property type="match status" value="1"/>
</dbReference>
<dbReference type="PROSITE" id="PS50045">
    <property type="entry name" value="SIGMA54_INTERACT_4"/>
    <property type="match status" value="1"/>
</dbReference>
<dbReference type="SMART" id="SM00382">
    <property type="entry name" value="AAA"/>
    <property type="match status" value="1"/>
</dbReference>
<dbReference type="GO" id="GO:0006355">
    <property type="term" value="P:regulation of DNA-templated transcription"/>
    <property type="evidence" value="ECO:0007669"/>
    <property type="project" value="InterPro"/>
</dbReference>
<accession>A0A2J6X498</accession>
<name>A0A2J6X498_9BACT</name>
<proteinExistence type="predicted"/>
<comment type="caution">
    <text evidence="4">The sequence shown here is derived from an EMBL/GenBank/DDBJ whole genome shotgun (WGS) entry which is preliminary data.</text>
</comment>
<protein>
    <submittedName>
        <fullName evidence="4">Sigma-54-dependent Fis family transcriptional regulator</fullName>
    </submittedName>
</protein>
<dbReference type="InterPro" id="IPR058031">
    <property type="entry name" value="AAA_lid_NorR"/>
</dbReference>
<keyword evidence="2" id="KW-0067">ATP-binding</keyword>
<evidence type="ECO:0000313" key="5">
    <source>
        <dbReference type="Proteomes" id="UP000236910"/>
    </source>
</evidence>
<reference evidence="4 5" key="1">
    <citation type="submission" date="2018-01" db="EMBL/GenBank/DDBJ databases">
        <title>Metagenomic assembled genomes from two thermal pools in the Uzon Caldera, Kamchatka, Russia.</title>
        <authorList>
            <person name="Wilkins L."/>
            <person name="Ettinger C."/>
        </authorList>
    </citation>
    <scope>NUCLEOTIDE SEQUENCE [LARGE SCALE GENOMIC DNA]</scope>
    <source>
        <strain evidence="4">ARK-10</strain>
    </source>
</reference>
<dbReference type="Proteomes" id="UP000236910">
    <property type="component" value="Unassembled WGS sequence"/>
</dbReference>
<sequence length="476" mass="55387">MKMMSSKIYSNIWVVKMDKIKVFYVRCDCEDDSAVEELIKVILKNKSDIEGRVEFCPVDEFPSEFDKNDIIILKESNDEKDKIMNKIYLVDGELNERAVVNAQQRSYVYAIFDVKRFYGERKEYSEMARFEDVLKRLVRDKLSTRFLESEMSKPVNWKIDLSNYSKEKFISMFSDENMRAVIFKANRIVESLKSTAKQFQKFRKDVEIKINELKKLENSNTQELSKVQEIFGKINDKSKELSIGKLPSILITGPTGSGKTLFAKYIARKFLENDFEDHFAKVTLINISETIVDSELFGTFPGSFTGSLYKMGKFLSNAGGVIFLDEIGEISEKIQAKLLTYLDDMKVTIDGYSDPRGLKVPVMIIAATNKEIKKEIETGNFRRDLFERFDYSIRIPSLKERKSDFRYILSFVLQDQLTSLQKEKEIKRISLKAIEKVERYDYPGNFRELESLVKEAIMNAYIDGRDCILEKDFEIV</sequence>
<dbReference type="Gene3D" id="3.40.50.300">
    <property type="entry name" value="P-loop containing nucleotide triphosphate hydrolases"/>
    <property type="match status" value="1"/>
</dbReference>
<dbReference type="PANTHER" id="PTHR32071">
    <property type="entry name" value="TRANSCRIPTIONAL REGULATORY PROTEIN"/>
    <property type="match status" value="1"/>
</dbReference>
<dbReference type="InterPro" id="IPR002078">
    <property type="entry name" value="Sigma_54_int"/>
</dbReference>
<evidence type="ECO:0000313" key="4">
    <source>
        <dbReference type="EMBL" id="PMP81123.1"/>
    </source>
</evidence>
<evidence type="ECO:0000259" key="3">
    <source>
        <dbReference type="PROSITE" id="PS50045"/>
    </source>
</evidence>
<dbReference type="Gene3D" id="1.10.8.60">
    <property type="match status" value="1"/>
</dbReference>
<gene>
    <name evidence="4" type="ORF">C0175_06115</name>
</gene>
<feature type="domain" description="Sigma-54 factor interaction" evidence="3">
    <location>
        <begin position="248"/>
        <end position="458"/>
    </location>
</feature>
<dbReference type="CDD" id="cd00009">
    <property type="entry name" value="AAA"/>
    <property type="match status" value="1"/>
</dbReference>
<dbReference type="EMBL" id="PNIX01000347">
    <property type="protein sequence ID" value="PMP81123.1"/>
    <property type="molecule type" value="Genomic_DNA"/>
</dbReference>
<evidence type="ECO:0000256" key="2">
    <source>
        <dbReference type="ARBA" id="ARBA00022840"/>
    </source>
</evidence>